<reference evidence="5" key="1">
    <citation type="journal article" date="2019" name="Int. J. Syst. Evol. Microbiol.">
        <title>The Global Catalogue of Microorganisms (GCM) 10K type strain sequencing project: providing services to taxonomists for standard genome sequencing and annotation.</title>
        <authorList>
            <consortium name="The Broad Institute Genomics Platform"/>
            <consortium name="The Broad Institute Genome Sequencing Center for Infectious Disease"/>
            <person name="Wu L."/>
            <person name="Ma J."/>
        </authorList>
    </citation>
    <scope>NUCLEOTIDE SEQUENCE [LARGE SCALE GENOMIC DNA]</scope>
    <source>
        <strain evidence="5">JCM 10425</strain>
    </source>
</reference>
<evidence type="ECO:0000256" key="1">
    <source>
        <dbReference type="SAM" id="Phobius"/>
    </source>
</evidence>
<comment type="caution">
    <text evidence="4">The sequence shown here is derived from an EMBL/GenBank/DDBJ whole genome shotgun (WGS) entry which is preliminary data.</text>
</comment>
<dbReference type="PROSITE" id="PS00018">
    <property type="entry name" value="EF_HAND_1"/>
    <property type="match status" value="1"/>
</dbReference>
<dbReference type="PROSITE" id="PS50222">
    <property type="entry name" value="EF_HAND_2"/>
    <property type="match status" value="1"/>
</dbReference>
<sequence>MARGRHRTAVVLRQQASVAAASHPGGRRWWARPWLAAAIVLVLVFGALTFAYVRRSGECAGDPVVLSVVASPDQQGVVRELASSWQREDHNFDGHCGEIRVRGQESAAVGQALTPSQNGAAENDRVDVWMPDSSTWITSAAARPGMSRLFAYDRPSVASSPIVLAAPRPMASALGWPKQAISWTKLGLQHINGTTWSDFGRPEWGALRLGVGDPRQSTAALGTLLSVVDADMNGQVSEEELHNALMLSRANTLDQPTSAAYLAGLRATTDPGALLTEAGLFPATEQQVAAYDRDSPAVPLAAVQPAEGTVFADYPYVTLAASWVDPIRQRIAASFLDVIQSDAGRRAYGRAGFRDPERTTRYSRDLQPVLGMGGPVSDRTRGLPDDEAMTKTLVFWSALQRKSNVLAAVDTSGSMTDPAPDGKQTRIRVVQEACLRAIALFSPESGVGLWRFSTKQDGAKDYRQLVPIGPISGALPDKTPRRAALETAIRRDLTPKGATGLFDTTLAAYQYVQKNWQPGRLNLLVILTDGRDEKNGGLTRPQLVQKLRQVMKPDRPVQVIAIGFGSDADLNELRVITAAVGGKAYRADSGSDIDRIFLSTLAPQ</sequence>
<dbReference type="Gene3D" id="3.40.50.410">
    <property type="entry name" value="von Willebrand factor, type A domain"/>
    <property type="match status" value="1"/>
</dbReference>
<dbReference type="InterPro" id="IPR002048">
    <property type="entry name" value="EF_hand_dom"/>
</dbReference>
<gene>
    <name evidence="4" type="ORF">GCM10009539_51340</name>
</gene>
<name>A0ABP3EFQ8_9ACTN</name>
<dbReference type="SUPFAM" id="SSF53850">
    <property type="entry name" value="Periplasmic binding protein-like II"/>
    <property type="match status" value="1"/>
</dbReference>
<keyword evidence="5" id="KW-1185">Reference proteome</keyword>
<dbReference type="InterPro" id="IPR036465">
    <property type="entry name" value="vWFA_dom_sf"/>
</dbReference>
<dbReference type="RefSeq" id="WP_344651472.1">
    <property type="nucleotide sequence ID" value="NZ_BAAAGX010000020.1"/>
</dbReference>
<keyword evidence="1" id="KW-1133">Transmembrane helix</keyword>
<accession>A0ABP3EFQ8</accession>
<protein>
    <submittedName>
        <fullName evidence="4">Substrate-binding and VWA domain-containing protein</fullName>
    </submittedName>
</protein>
<dbReference type="InterPro" id="IPR018247">
    <property type="entry name" value="EF_Hand_1_Ca_BS"/>
</dbReference>
<dbReference type="EMBL" id="BAAAGX010000020">
    <property type="protein sequence ID" value="GAA0259667.1"/>
    <property type="molecule type" value="Genomic_DNA"/>
</dbReference>
<feature type="domain" description="EF-hand" evidence="2">
    <location>
        <begin position="216"/>
        <end position="251"/>
    </location>
</feature>
<dbReference type="SMART" id="SM00327">
    <property type="entry name" value="VWA"/>
    <property type="match status" value="1"/>
</dbReference>
<dbReference type="Pfam" id="PF00092">
    <property type="entry name" value="VWA"/>
    <property type="match status" value="1"/>
</dbReference>
<evidence type="ECO:0000313" key="4">
    <source>
        <dbReference type="EMBL" id="GAA0259667.1"/>
    </source>
</evidence>
<keyword evidence="1" id="KW-0472">Membrane</keyword>
<evidence type="ECO:0000259" key="3">
    <source>
        <dbReference type="PROSITE" id="PS50234"/>
    </source>
</evidence>
<feature type="domain" description="VWFA" evidence="3">
    <location>
        <begin position="404"/>
        <end position="601"/>
    </location>
</feature>
<evidence type="ECO:0000313" key="5">
    <source>
        <dbReference type="Proteomes" id="UP001500967"/>
    </source>
</evidence>
<proteinExistence type="predicted"/>
<feature type="transmembrane region" description="Helical" evidence="1">
    <location>
        <begin position="34"/>
        <end position="53"/>
    </location>
</feature>
<keyword evidence="1" id="KW-0812">Transmembrane</keyword>
<dbReference type="PROSITE" id="PS50234">
    <property type="entry name" value="VWFA"/>
    <property type="match status" value="1"/>
</dbReference>
<dbReference type="Pfam" id="PF13531">
    <property type="entry name" value="SBP_bac_11"/>
    <property type="match status" value="1"/>
</dbReference>
<evidence type="ECO:0000259" key="2">
    <source>
        <dbReference type="PROSITE" id="PS50222"/>
    </source>
</evidence>
<dbReference type="SUPFAM" id="SSF53300">
    <property type="entry name" value="vWA-like"/>
    <property type="match status" value="1"/>
</dbReference>
<dbReference type="Proteomes" id="UP001500967">
    <property type="component" value="Unassembled WGS sequence"/>
</dbReference>
<organism evidence="4 5">
    <name type="scientific">Cryptosporangium japonicum</name>
    <dbReference type="NCBI Taxonomy" id="80872"/>
    <lineage>
        <taxon>Bacteria</taxon>
        <taxon>Bacillati</taxon>
        <taxon>Actinomycetota</taxon>
        <taxon>Actinomycetes</taxon>
        <taxon>Cryptosporangiales</taxon>
        <taxon>Cryptosporangiaceae</taxon>
        <taxon>Cryptosporangium</taxon>
    </lineage>
</organism>
<dbReference type="InterPro" id="IPR002035">
    <property type="entry name" value="VWF_A"/>
</dbReference>